<sequence>MPFVSDNELGDEGYGLDLIQSDLMGGYLEPELTVTQPAASSPGAGPTVVGLDNDPDDIYANPSAPVADVDIADDENEFASPPVTAQKKRGRPSLGSRSAPDTPARATVAKTPNSGTSTVASNASERKRKAADLEEDNENNVEEPAAKKRGRPVRTTGAVASARLAARAAKKPIRGRPKSTEAPTAKGKRGPAKKAAADNGVPADEWEVEAIVESSIDADSMEHMYLVKWKGFAAAENTWEPRKNLDHAAAMIKAFEAKKPKKTEAKAAKQPATVEVSGKRATAATKAAPAPIDKKKPGRKPGRPPGRPRKATKT</sequence>
<dbReference type="InterPro" id="IPR023780">
    <property type="entry name" value="Chromo_domain"/>
</dbReference>
<dbReference type="CDD" id="cd00024">
    <property type="entry name" value="CD_CSD"/>
    <property type="match status" value="1"/>
</dbReference>
<dbReference type="Gene3D" id="2.40.50.40">
    <property type="match status" value="1"/>
</dbReference>
<feature type="compositionally biased region" description="Basic residues" evidence="4">
    <location>
        <begin position="296"/>
        <end position="314"/>
    </location>
</feature>
<feature type="compositionally biased region" description="Polar residues" evidence="4">
    <location>
        <begin position="110"/>
        <end position="123"/>
    </location>
</feature>
<dbReference type="GO" id="GO:0005634">
    <property type="term" value="C:nucleus"/>
    <property type="evidence" value="ECO:0007669"/>
    <property type="project" value="UniProtKB-SubCell"/>
</dbReference>
<evidence type="ECO:0000256" key="1">
    <source>
        <dbReference type="ARBA" id="ARBA00004123"/>
    </source>
</evidence>
<keyword evidence="3" id="KW-0539">Nucleus</keyword>
<evidence type="ECO:0000256" key="2">
    <source>
        <dbReference type="ARBA" id="ARBA00011353"/>
    </source>
</evidence>
<organism evidence="6 7">
    <name type="scientific">Schizothecium vesticola</name>
    <dbReference type="NCBI Taxonomy" id="314040"/>
    <lineage>
        <taxon>Eukaryota</taxon>
        <taxon>Fungi</taxon>
        <taxon>Dikarya</taxon>
        <taxon>Ascomycota</taxon>
        <taxon>Pezizomycotina</taxon>
        <taxon>Sordariomycetes</taxon>
        <taxon>Sordariomycetidae</taxon>
        <taxon>Sordariales</taxon>
        <taxon>Schizotheciaceae</taxon>
        <taxon>Schizothecium</taxon>
    </lineage>
</organism>
<dbReference type="SUPFAM" id="SSF54160">
    <property type="entry name" value="Chromo domain-like"/>
    <property type="match status" value="1"/>
</dbReference>
<accession>A0AA40EVN1</accession>
<comment type="subcellular location">
    <subcellularLocation>
        <location evidence="1">Nucleus</location>
    </subcellularLocation>
</comment>
<comment type="subunit">
    <text evidence="2">Component of the NuA4 histone acetyltransferase complex.</text>
</comment>
<dbReference type="PANTHER" id="PTHR22812">
    <property type="entry name" value="CHROMOBOX PROTEIN"/>
    <property type="match status" value="1"/>
</dbReference>
<name>A0AA40EVN1_9PEZI</name>
<gene>
    <name evidence="6" type="ORF">B0T18DRAFT_151380</name>
</gene>
<evidence type="ECO:0000313" key="7">
    <source>
        <dbReference type="Proteomes" id="UP001172155"/>
    </source>
</evidence>
<feature type="region of interest" description="Disordered" evidence="4">
    <location>
        <begin position="34"/>
        <end position="203"/>
    </location>
</feature>
<proteinExistence type="predicted"/>
<dbReference type="GO" id="GO:0006338">
    <property type="term" value="P:chromatin remodeling"/>
    <property type="evidence" value="ECO:0007669"/>
    <property type="project" value="UniProtKB-ARBA"/>
</dbReference>
<keyword evidence="7" id="KW-1185">Reference proteome</keyword>
<comment type="caution">
    <text evidence="6">The sequence shown here is derived from an EMBL/GenBank/DDBJ whole genome shotgun (WGS) entry which is preliminary data.</text>
</comment>
<dbReference type="InterPro" id="IPR023779">
    <property type="entry name" value="Chromodomain_CS"/>
</dbReference>
<evidence type="ECO:0000259" key="5">
    <source>
        <dbReference type="PROSITE" id="PS50013"/>
    </source>
</evidence>
<feature type="compositionally biased region" description="Low complexity" evidence="4">
    <location>
        <begin position="268"/>
        <end position="291"/>
    </location>
</feature>
<evidence type="ECO:0000313" key="6">
    <source>
        <dbReference type="EMBL" id="KAK0746408.1"/>
    </source>
</evidence>
<dbReference type="InterPro" id="IPR000953">
    <property type="entry name" value="Chromo/chromo_shadow_dom"/>
</dbReference>
<feature type="region of interest" description="Disordered" evidence="4">
    <location>
        <begin position="259"/>
        <end position="314"/>
    </location>
</feature>
<feature type="compositionally biased region" description="Low complexity" evidence="4">
    <location>
        <begin position="158"/>
        <end position="167"/>
    </location>
</feature>
<evidence type="ECO:0000256" key="3">
    <source>
        <dbReference type="ARBA" id="ARBA00023242"/>
    </source>
</evidence>
<dbReference type="AlphaFoldDB" id="A0AA40EVN1"/>
<evidence type="ECO:0000256" key="4">
    <source>
        <dbReference type="SAM" id="MobiDB-lite"/>
    </source>
</evidence>
<dbReference type="PROSITE" id="PS50013">
    <property type="entry name" value="CHROMO_2"/>
    <property type="match status" value="1"/>
</dbReference>
<reference evidence="6" key="1">
    <citation type="submission" date="2023-06" db="EMBL/GenBank/DDBJ databases">
        <title>Genome-scale phylogeny and comparative genomics of the fungal order Sordariales.</title>
        <authorList>
            <consortium name="Lawrence Berkeley National Laboratory"/>
            <person name="Hensen N."/>
            <person name="Bonometti L."/>
            <person name="Westerberg I."/>
            <person name="Brannstrom I.O."/>
            <person name="Guillou S."/>
            <person name="Cros-Aarteil S."/>
            <person name="Calhoun S."/>
            <person name="Haridas S."/>
            <person name="Kuo A."/>
            <person name="Mondo S."/>
            <person name="Pangilinan J."/>
            <person name="Riley R."/>
            <person name="LaButti K."/>
            <person name="Andreopoulos B."/>
            <person name="Lipzen A."/>
            <person name="Chen C."/>
            <person name="Yanf M."/>
            <person name="Daum C."/>
            <person name="Ng V."/>
            <person name="Clum A."/>
            <person name="Steindorff A."/>
            <person name="Ohm R."/>
            <person name="Martin F."/>
            <person name="Silar P."/>
            <person name="Natvig D."/>
            <person name="Lalanne C."/>
            <person name="Gautier V."/>
            <person name="Ament-velasquez S.L."/>
            <person name="Kruys A."/>
            <person name="Hutchinson M.I."/>
            <person name="Powell A.J."/>
            <person name="Barry K."/>
            <person name="Miller A.N."/>
            <person name="Grigoriev I.V."/>
            <person name="Debuchy R."/>
            <person name="Gladieux P."/>
            <person name="Thoren M.H."/>
            <person name="Johannesson H."/>
        </authorList>
    </citation>
    <scope>NUCLEOTIDE SEQUENCE</scope>
    <source>
        <strain evidence="6">SMH3187-1</strain>
    </source>
</reference>
<protein>
    <recommendedName>
        <fullName evidence="5">Chromo domain-containing protein</fullName>
    </recommendedName>
</protein>
<dbReference type="InterPro" id="IPR016197">
    <property type="entry name" value="Chromo-like_dom_sf"/>
</dbReference>
<dbReference type="PROSITE" id="PS00598">
    <property type="entry name" value="CHROMO_1"/>
    <property type="match status" value="1"/>
</dbReference>
<dbReference type="InterPro" id="IPR051219">
    <property type="entry name" value="Heterochromatin_chromo-domain"/>
</dbReference>
<dbReference type="EMBL" id="JAUKUD010000004">
    <property type="protein sequence ID" value="KAK0746408.1"/>
    <property type="molecule type" value="Genomic_DNA"/>
</dbReference>
<dbReference type="Proteomes" id="UP001172155">
    <property type="component" value="Unassembled WGS sequence"/>
</dbReference>
<dbReference type="Pfam" id="PF00385">
    <property type="entry name" value="Chromo"/>
    <property type="match status" value="1"/>
</dbReference>
<feature type="compositionally biased region" description="Basic residues" evidence="4">
    <location>
        <begin position="168"/>
        <end position="177"/>
    </location>
</feature>
<feature type="domain" description="Chromo" evidence="5">
    <location>
        <begin position="206"/>
        <end position="267"/>
    </location>
</feature>
<dbReference type="SMART" id="SM00298">
    <property type="entry name" value="CHROMO"/>
    <property type="match status" value="1"/>
</dbReference>